<dbReference type="InParanoid" id="A0A151GSZ5"/>
<feature type="domain" description="Pre-rRNA-processing protein RIX1 N-terminal" evidence="6">
    <location>
        <begin position="9"/>
        <end position="218"/>
    </location>
</feature>
<gene>
    <name evidence="7" type="ORF">DCS_01334</name>
</gene>
<evidence type="ECO:0000256" key="4">
    <source>
        <dbReference type="ARBA" id="ARBA00023242"/>
    </source>
</evidence>
<dbReference type="SUPFAM" id="SSF48371">
    <property type="entry name" value="ARM repeat"/>
    <property type="match status" value="1"/>
</dbReference>
<keyword evidence="8" id="KW-1185">Reference proteome</keyword>
<dbReference type="InterPro" id="IPR011989">
    <property type="entry name" value="ARM-like"/>
</dbReference>
<dbReference type="Gene3D" id="1.25.10.10">
    <property type="entry name" value="Leucine-rich Repeat Variant"/>
    <property type="match status" value="1"/>
</dbReference>
<evidence type="ECO:0000256" key="5">
    <source>
        <dbReference type="SAM" id="MobiDB-lite"/>
    </source>
</evidence>
<accession>A0A151GSZ5</accession>
<dbReference type="InterPro" id="IPR012583">
    <property type="entry name" value="RIX1_N"/>
</dbReference>
<dbReference type="GO" id="GO:0006364">
    <property type="term" value="P:rRNA processing"/>
    <property type="evidence" value="ECO:0007669"/>
    <property type="project" value="TreeGrafter"/>
</dbReference>
<feature type="region of interest" description="Disordered" evidence="5">
    <location>
        <begin position="675"/>
        <end position="750"/>
    </location>
</feature>
<dbReference type="AlphaFoldDB" id="A0A151GSZ5"/>
<evidence type="ECO:0000256" key="3">
    <source>
        <dbReference type="ARBA" id="ARBA00021502"/>
    </source>
</evidence>
<dbReference type="STRING" id="98403.A0A151GSZ5"/>
<dbReference type="GeneID" id="63713977"/>
<name>A0A151GSZ5_DRECN</name>
<dbReference type="GO" id="GO:0005634">
    <property type="term" value="C:nucleus"/>
    <property type="evidence" value="ECO:0007669"/>
    <property type="project" value="UniProtKB-SubCell"/>
</dbReference>
<protein>
    <recommendedName>
        <fullName evidence="3">Pre-rRNA-processing protein RIX1</fullName>
    </recommendedName>
</protein>
<keyword evidence="4" id="KW-0539">Nucleus</keyword>
<evidence type="ECO:0000256" key="1">
    <source>
        <dbReference type="ARBA" id="ARBA00004123"/>
    </source>
</evidence>
<dbReference type="Pfam" id="PF08167">
    <property type="entry name" value="RIX1"/>
    <property type="match status" value="1"/>
</dbReference>
<feature type="compositionally biased region" description="Acidic residues" evidence="5">
    <location>
        <begin position="722"/>
        <end position="731"/>
    </location>
</feature>
<comment type="caution">
    <text evidence="7">The sequence shown here is derived from an EMBL/GenBank/DDBJ whole genome shotgun (WGS) entry which is preliminary data.</text>
</comment>
<feature type="compositionally biased region" description="Acidic residues" evidence="5">
    <location>
        <begin position="739"/>
        <end position="750"/>
    </location>
</feature>
<dbReference type="PANTHER" id="PTHR34105">
    <property type="entry name" value="PROLINE-, GLUTAMIC ACID- AND LEUCINE-RICH PROTEIN 1"/>
    <property type="match status" value="1"/>
</dbReference>
<dbReference type="PANTHER" id="PTHR34105:SF1">
    <property type="entry name" value="PROLINE-, GLUTAMIC ACID- AND LEUCINE-RICH PROTEIN 1"/>
    <property type="match status" value="1"/>
</dbReference>
<dbReference type="Proteomes" id="UP000076580">
    <property type="component" value="Chromosome 01"/>
</dbReference>
<comment type="subcellular location">
    <subcellularLocation>
        <location evidence="1">Nucleus</location>
    </subcellularLocation>
</comment>
<feature type="region of interest" description="Disordered" evidence="5">
    <location>
        <begin position="628"/>
        <end position="655"/>
    </location>
</feature>
<dbReference type="EMBL" id="LAYC01000001">
    <property type="protein sequence ID" value="KYK60198.1"/>
    <property type="molecule type" value="Genomic_DNA"/>
</dbReference>
<dbReference type="RefSeq" id="XP_040659550.1">
    <property type="nucleotide sequence ID" value="XM_040798667.1"/>
</dbReference>
<comment type="similarity">
    <text evidence="2">Belongs to the RIX1/PELP1 family.</text>
</comment>
<evidence type="ECO:0000259" key="6">
    <source>
        <dbReference type="Pfam" id="PF08167"/>
    </source>
</evidence>
<reference evidence="7 8" key="1">
    <citation type="journal article" date="2016" name="Sci. Rep.">
        <title>Insights into Adaptations to a Near-Obligate Nematode Endoparasitic Lifestyle from the Finished Genome of Drechmeria coniospora.</title>
        <authorList>
            <person name="Zhang L."/>
            <person name="Zhou Z."/>
            <person name="Guo Q."/>
            <person name="Fokkens L."/>
            <person name="Miskei M."/>
            <person name="Pocsi I."/>
            <person name="Zhang W."/>
            <person name="Chen M."/>
            <person name="Wang L."/>
            <person name="Sun Y."/>
            <person name="Donzelli B.G."/>
            <person name="Gibson D.M."/>
            <person name="Nelson D.R."/>
            <person name="Luo J.G."/>
            <person name="Rep M."/>
            <person name="Liu H."/>
            <person name="Yang S."/>
            <person name="Wang J."/>
            <person name="Krasnoff S.B."/>
            <person name="Xu Y."/>
            <person name="Molnar I."/>
            <person name="Lin M."/>
        </authorList>
    </citation>
    <scope>NUCLEOTIDE SEQUENCE [LARGE SCALE GENOMIC DNA]</scope>
    <source>
        <strain evidence="7 8">ARSEF 6962</strain>
    </source>
</reference>
<organism evidence="7 8">
    <name type="scientific">Drechmeria coniospora</name>
    <name type="common">Nematophagous fungus</name>
    <name type="synonym">Meria coniospora</name>
    <dbReference type="NCBI Taxonomy" id="98403"/>
    <lineage>
        <taxon>Eukaryota</taxon>
        <taxon>Fungi</taxon>
        <taxon>Dikarya</taxon>
        <taxon>Ascomycota</taxon>
        <taxon>Pezizomycotina</taxon>
        <taxon>Sordariomycetes</taxon>
        <taxon>Hypocreomycetidae</taxon>
        <taxon>Hypocreales</taxon>
        <taxon>Ophiocordycipitaceae</taxon>
        <taxon>Drechmeria</taxon>
    </lineage>
</organism>
<evidence type="ECO:0000256" key="2">
    <source>
        <dbReference type="ARBA" id="ARBA00010511"/>
    </source>
</evidence>
<evidence type="ECO:0000313" key="8">
    <source>
        <dbReference type="Proteomes" id="UP000076580"/>
    </source>
</evidence>
<proteinExistence type="inferred from homology"/>
<evidence type="ECO:0000313" key="7">
    <source>
        <dbReference type="EMBL" id="KYK60198.1"/>
    </source>
</evidence>
<dbReference type="InterPro" id="IPR016024">
    <property type="entry name" value="ARM-type_fold"/>
</dbReference>
<sequence length="750" mass="81518">MSSSSSPSDLRVLCRKLSSIPPAQLPHALPALTRLVVQCRDALSAPQDQKPKDGAPHGAMLVNKLKTSILALLNGRSREARFAAVGLIKVLVDVGGWEILRASEPWVRGLLSIVQKGDLFAAKEIAVVTLTRIYLLLHPYQTLVREIATPTIPEFIKACLQLIKNRTSTPTSTTPLAFVEACSQAFSILIPSYPTIFRPFSADIRSAVRIYLAPTSSDDIFVPHSLQESSRRLTISIHHVAAKSGGGEEWAKLVDAVLKDLHVTADQVLRAVDESWQASGGYGKTNVNLDQEPSGGGAAANELPPWTGLSAGSERLIALFHYLSDCLKCPTKGPVSLPISALVDAISRVCFIARLSPKSQSWDQALEMNAAVGREEKEELWSLMPEIHLSAMNLMLTMFRRLGEGMLPVVPDVLDHLVRVFKSGMNIPAVRTAGYLVLDQLLSTAGPTLSKARVTMLEPLIAACCRDLQQDAGFLQPVNKVAATSKKDTKNMIANADLFLQPQASAAEDAFSLDRHHKVAADALLSTLLSSLRQQLLKPTLRGLLDKTAILTRNRDAMFSSVLNPYKDQRGRMYPSILPHLSRQFPEAQGLEILRTNMRPNGVLGGDQMVASLNEMEDEYTEDIDEEAADGVNGDGDIDMQESSNDINLPQGLPVAPQADAEMPLQSNPFEAKVANASASTDSLPKRKHEGSSPNPPKRQDVENKASITGTSMASMPPPPANEDEEGDDSDVSVHLNMELDDDDELEEDE</sequence>